<feature type="transmembrane region" description="Helical" evidence="1">
    <location>
        <begin position="47"/>
        <end position="67"/>
    </location>
</feature>
<keyword evidence="1" id="KW-1133">Transmembrane helix</keyword>
<organism evidence="2 3">
    <name type="scientific">Orchesella dallaii</name>
    <dbReference type="NCBI Taxonomy" id="48710"/>
    <lineage>
        <taxon>Eukaryota</taxon>
        <taxon>Metazoa</taxon>
        <taxon>Ecdysozoa</taxon>
        <taxon>Arthropoda</taxon>
        <taxon>Hexapoda</taxon>
        <taxon>Collembola</taxon>
        <taxon>Entomobryomorpha</taxon>
        <taxon>Entomobryoidea</taxon>
        <taxon>Orchesellidae</taxon>
        <taxon>Orchesellinae</taxon>
        <taxon>Orchesella</taxon>
    </lineage>
</organism>
<name>A0ABP1RRD2_9HEXA</name>
<dbReference type="EMBL" id="CAXLJM020000102">
    <property type="protein sequence ID" value="CAL8133869.1"/>
    <property type="molecule type" value="Genomic_DNA"/>
</dbReference>
<gene>
    <name evidence="2" type="ORF">ODALV1_LOCUS25255</name>
</gene>
<evidence type="ECO:0000313" key="3">
    <source>
        <dbReference type="Proteomes" id="UP001642540"/>
    </source>
</evidence>
<evidence type="ECO:0008006" key="4">
    <source>
        <dbReference type="Google" id="ProtNLM"/>
    </source>
</evidence>
<sequence>MKMKIYIISKERAENHVIWILSNHPKKVKGNFSCLKLQLQVTGTSKMALLIQSSSALVLLLYLYFVLISRPQYVQGLTCWNCGVTGPSLCTKNNEGMSFGCEFECMILKVETKVTGEIEISKTCGRNLAGIPNNECGRPFINHYQIVTQCFCTSDDCNKIEINGTGNEHTNRHQSSQMHSGSEKSWILMNPIVVCLVPPVHQLIHRYF</sequence>
<evidence type="ECO:0000256" key="1">
    <source>
        <dbReference type="SAM" id="Phobius"/>
    </source>
</evidence>
<protein>
    <recommendedName>
        <fullName evidence="4">Protein sleepless</fullName>
    </recommendedName>
</protein>
<dbReference type="Proteomes" id="UP001642540">
    <property type="component" value="Unassembled WGS sequence"/>
</dbReference>
<evidence type="ECO:0000313" key="2">
    <source>
        <dbReference type="EMBL" id="CAL8133869.1"/>
    </source>
</evidence>
<keyword evidence="3" id="KW-1185">Reference proteome</keyword>
<reference evidence="2 3" key="1">
    <citation type="submission" date="2024-08" db="EMBL/GenBank/DDBJ databases">
        <authorList>
            <person name="Cucini C."/>
            <person name="Frati F."/>
        </authorList>
    </citation>
    <scope>NUCLEOTIDE SEQUENCE [LARGE SCALE GENOMIC DNA]</scope>
</reference>
<accession>A0ABP1RRD2</accession>
<comment type="caution">
    <text evidence="2">The sequence shown here is derived from an EMBL/GenBank/DDBJ whole genome shotgun (WGS) entry which is preliminary data.</text>
</comment>
<keyword evidence="1" id="KW-0812">Transmembrane</keyword>
<proteinExistence type="predicted"/>
<keyword evidence="1" id="KW-0472">Membrane</keyword>